<accession>A0AAE1A6U1</accession>
<keyword evidence="2" id="KW-1185">Reference proteome</keyword>
<gene>
    <name evidence="1" type="ORF">RRG08_052343</name>
</gene>
<evidence type="ECO:0000313" key="1">
    <source>
        <dbReference type="EMBL" id="KAK3782077.1"/>
    </source>
</evidence>
<dbReference type="EMBL" id="JAWDGP010002538">
    <property type="protein sequence ID" value="KAK3782077.1"/>
    <property type="molecule type" value="Genomic_DNA"/>
</dbReference>
<sequence>MGQRVRGCEVSGSIQDRTMWWTDGRFRVRFRTGSCGGLMGGFGFDSGLDHVVTEPGRSRATRLFRQQSSSGLMEDSRPVALLTTLVYVPQADIQRSKAGVFRSGCMVQSVLVKYEKQGHIHLRIYLGDFIVVMRRKLEVVNTGVSINVLRRDEVTYQANKPMSRFKVAAESHSGQDCNFTGDDCDFTGDDCDFTGDDCDFAGDDCDFTGDDCNFTNDDCDFAGDDCDLTDDECDFTGDDCNFTGDDCDFTGDDCDFTDDDCDFPGDDCDFTGYECDFTDDECAFTGDDCDFTDDECAFTGDNCDFTDDDCDFKWR</sequence>
<organism evidence="1 2">
    <name type="scientific">Elysia crispata</name>
    <name type="common">lettuce slug</name>
    <dbReference type="NCBI Taxonomy" id="231223"/>
    <lineage>
        <taxon>Eukaryota</taxon>
        <taxon>Metazoa</taxon>
        <taxon>Spiralia</taxon>
        <taxon>Lophotrochozoa</taxon>
        <taxon>Mollusca</taxon>
        <taxon>Gastropoda</taxon>
        <taxon>Heterobranchia</taxon>
        <taxon>Euthyneura</taxon>
        <taxon>Panpulmonata</taxon>
        <taxon>Sacoglossa</taxon>
        <taxon>Placobranchoidea</taxon>
        <taxon>Plakobranchidae</taxon>
        <taxon>Elysia</taxon>
    </lineage>
</organism>
<dbReference type="AlphaFoldDB" id="A0AAE1A6U1"/>
<name>A0AAE1A6U1_9GAST</name>
<dbReference type="Proteomes" id="UP001283361">
    <property type="component" value="Unassembled WGS sequence"/>
</dbReference>
<comment type="caution">
    <text evidence="1">The sequence shown here is derived from an EMBL/GenBank/DDBJ whole genome shotgun (WGS) entry which is preliminary data.</text>
</comment>
<protein>
    <submittedName>
        <fullName evidence="1">Uncharacterized protein</fullName>
    </submittedName>
</protein>
<reference evidence="1" key="1">
    <citation type="journal article" date="2023" name="G3 (Bethesda)">
        <title>A reference genome for the long-term kleptoplast-retaining sea slug Elysia crispata morphotype clarki.</title>
        <authorList>
            <person name="Eastman K.E."/>
            <person name="Pendleton A.L."/>
            <person name="Shaikh M.A."/>
            <person name="Suttiyut T."/>
            <person name="Ogas R."/>
            <person name="Tomko P."/>
            <person name="Gavelis G."/>
            <person name="Widhalm J.R."/>
            <person name="Wisecaver J.H."/>
        </authorList>
    </citation>
    <scope>NUCLEOTIDE SEQUENCE</scope>
    <source>
        <strain evidence="1">ECLA1</strain>
    </source>
</reference>
<proteinExistence type="predicted"/>
<evidence type="ECO:0000313" key="2">
    <source>
        <dbReference type="Proteomes" id="UP001283361"/>
    </source>
</evidence>